<protein>
    <submittedName>
        <fullName evidence="8">DUF3817 domain-containing protein</fullName>
    </submittedName>
</protein>
<dbReference type="Pfam" id="PF12823">
    <property type="entry name" value="DUF3817"/>
    <property type="match status" value="1"/>
</dbReference>
<organism evidence="8 9">
    <name type="scientific">Cohnella soli</name>
    <dbReference type="NCBI Taxonomy" id="425005"/>
    <lineage>
        <taxon>Bacteria</taxon>
        <taxon>Bacillati</taxon>
        <taxon>Bacillota</taxon>
        <taxon>Bacilli</taxon>
        <taxon>Bacillales</taxon>
        <taxon>Paenibacillaceae</taxon>
        <taxon>Cohnella</taxon>
    </lineage>
</organism>
<gene>
    <name evidence="8" type="ORF">ACFPOF_25065</name>
</gene>
<proteinExistence type="predicted"/>
<keyword evidence="5 6" id="KW-0472">Membrane</keyword>
<feature type="transmembrane region" description="Helical" evidence="6">
    <location>
        <begin position="12"/>
        <end position="32"/>
    </location>
</feature>
<evidence type="ECO:0000259" key="7">
    <source>
        <dbReference type="Pfam" id="PF12823"/>
    </source>
</evidence>
<accession>A0ABW0I0C4</accession>
<evidence type="ECO:0000313" key="9">
    <source>
        <dbReference type="Proteomes" id="UP001596113"/>
    </source>
</evidence>
<dbReference type="RefSeq" id="WP_378138540.1">
    <property type="nucleotide sequence ID" value="NZ_JBHSMI010000052.1"/>
</dbReference>
<dbReference type="EMBL" id="JBHSMI010000052">
    <property type="protein sequence ID" value="MFC5406025.1"/>
    <property type="molecule type" value="Genomic_DNA"/>
</dbReference>
<keyword evidence="9" id="KW-1185">Reference proteome</keyword>
<keyword evidence="2" id="KW-1003">Cell membrane</keyword>
<evidence type="ECO:0000256" key="2">
    <source>
        <dbReference type="ARBA" id="ARBA00022475"/>
    </source>
</evidence>
<sequence>MTVVVATIVHRWSFLRMLAAFVASLLPFGPFIMDRRIRNSTAAEQK</sequence>
<evidence type="ECO:0000313" key="8">
    <source>
        <dbReference type="EMBL" id="MFC5406025.1"/>
    </source>
</evidence>
<reference evidence="9" key="1">
    <citation type="journal article" date="2019" name="Int. J. Syst. Evol. Microbiol.">
        <title>The Global Catalogue of Microorganisms (GCM) 10K type strain sequencing project: providing services to taxonomists for standard genome sequencing and annotation.</title>
        <authorList>
            <consortium name="The Broad Institute Genomics Platform"/>
            <consortium name="The Broad Institute Genome Sequencing Center for Infectious Disease"/>
            <person name="Wu L."/>
            <person name="Ma J."/>
        </authorList>
    </citation>
    <scope>NUCLEOTIDE SEQUENCE [LARGE SCALE GENOMIC DNA]</scope>
    <source>
        <strain evidence="9">CGMCC 1.18575</strain>
    </source>
</reference>
<evidence type="ECO:0000256" key="5">
    <source>
        <dbReference type="ARBA" id="ARBA00023136"/>
    </source>
</evidence>
<keyword evidence="3 6" id="KW-0812">Transmembrane</keyword>
<comment type="caution">
    <text evidence="8">The sequence shown here is derived from an EMBL/GenBank/DDBJ whole genome shotgun (WGS) entry which is preliminary data.</text>
</comment>
<name>A0ABW0I0C4_9BACL</name>
<evidence type="ECO:0000256" key="4">
    <source>
        <dbReference type="ARBA" id="ARBA00022989"/>
    </source>
</evidence>
<feature type="domain" description="DUF3817" evidence="7">
    <location>
        <begin position="2"/>
        <end position="38"/>
    </location>
</feature>
<comment type="subcellular location">
    <subcellularLocation>
        <location evidence="1">Cell membrane</location>
        <topology evidence="1">Multi-pass membrane protein</topology>
    </subcellularLocation>
</comment>
<dbReference type="Proteomes" id="UP001596113">
    <property type="component" value="Unassembled WGS sequence"/>
</dbReference>
<evidence type="ECO:0000256" key="6">
    <source>
        <dbReference type="SAM" id="Phobius"/>
    </source>
</evidence>
<evidence type="ECO:0000256" key="1">
    <source>
        <dbReference type="ARBA" id="ARBA00004651"/>
    </source>
</evidence>
<evidence type="ECO:0000256" key="3">
    <source>
        <dbReference type="ARBA" id="ARBA00022692"/>
    </source>
</evidence>
<keyword evidence="4 6" id="KW-1133">Transmembrane helix</keyword>
<dbReference type="InterPro" id="IPR023845">
    <property type="entry name" value="DUF3817_TM"/>
</dbReference>